<evidence type="ECO:0000313" key="3">
    <source>
        <dbReference type="Proteomes" id="UP000186817"/>
    </source>
</evidence>
<feature type="compositionally biased region" description="Low complexity" evidence="1">
    <location>
        <begin position="166"/>
        <end position="181"/>
    </location>
</feature>
<dbReference type="Proteomes" id="UP000186817">
    <property type="component" value="Unassembled WGS sequence"/>
</dbReference>
<organism evidence="2 3">
    <name type="scientific">Symbiodinium microadriaticum</name>
    <name type="common">Dinoflagellate</name>
    <name type="synonym">Zooxanthella microadriatica</name>
    <dbReference type="NCBI Taxonomy" id="2951"/>
    <lineage>
        <taxon>Eukaryota</taxon>
        <taxon>Sar</taxon>
        <taxon>Alveolata</taxon>
        <taxon>Dinophyceae</taxon>
        <taxon>Suessiales</taxon>
        <taxon>Symbiodiniaceae</taxon>
        <taxon>Symbiodinium</taxon>
    </lineage>
</organism>
<feature type="region of interest" description="Disordered" evidence="1">
    <location>
        <begin position="165"/>
        <end position="191"/>
    </location>
</feature>
<protein>
    <submittedName>
        <fullName evidence="2">Uncharacterized protein</fullName>
    </submittedName>
</protein>
<sequence>MATQPDPEDTIKPDGEILKQPPAFLSDPGSKALSDPASKALSDPASMALSDPASKALSDPASKALSDPASKALSDPASKALLSDPASEAQLSDPASKAQLSDPASKAQDAAQAPAGAGAEAAMEWLKAMVKAANDGGTASQVGSLEQLLRRPETVDFTKMLQQGMTTPQPSVGSTSVPSTPAEAPTTPYLLPGCRERGRVNRSKMQDLFRQFVLAGEDWGETEIDLVAKYGREAADSIVAQKEKDPAMWMSNPDDPENKDRCWDSTLEAEEAMVLANSNMLEISGFAHQLAANNVDEHLIQALVHGMNSQKQELREKRDAVEVAVAQAMDEESMAPRAAVYRDPGIGCNRQDYEDNTETNKVETTTEMVESYWQHLAARQSWAGVHPGYGFMPIGLHGDDGRYNQMGDRVIIVTLNMILGRDSGRSWDSTNSDIRFFVSENLSVLALNHWNRSYGNCSGASTFWLLDFTQAWVLMAKSLAACGKKEPPSQA</sequence>
<gene>
    <name evidence="2" type="ORF">AK812_SmicGene29298</name>
</gene>
<reference evidence="2 3" key="1">
    <citation type="submission" date="2016-02" db="EMBL/GenBank/DDBJ databases">
        <title>Genome analysis of coral dinoflagellate symbionts highlights evolutionary adaptations to a symbiotic lifestyle.</title>
        <authorList>
            <person name="Aranda M."/>
            <person name="Li Y."/>
            <person name="Liew Y.J."/>
            <person name="Baumgarten S."/>
            <person name="Simakov O."/>
            <person name="Wilson M."/>
            <person name="Piel J."/>
            <person name="Ashoor H."/>
            <person name="Bougouffa S."/>
            <person name="Bajic V.B."/>
            <person name="Ryu T."/>
            <person name="Ravasi T."/>
            <person name="Bayer T."/>
            <person name="Micklem G."/>
            <person name="Kim H."/>
            <person name="Bhak J."/>
            <person name="Lajeunesse T.C."/>
            <person name="Voolstra C.R."/>
        </authorList>
    </citation>
    <scope>NUCLEOTIDE SEQUENCE [LARGE SCALE GENOMIC DNA]</scope>
    <source>
        <strain evidence="2 3">CCMP2467</strain>
    </source>
</reference>
<dbReference type="OrthoDB" id="428829at2759"/>
<accession>A0A1Q9D254</accession>
<keyword evidence="3" id="KW-1185">Reference proteome</keyword>
<dbReference type="AlphaFoldDB" id="A0A1Q9D254"/>
<comment type="caution">
    <text evidence="2">The sequence shown here is derived from an EMBL/GenBank/DDBJ whole genome shotgun (WGS) entry which is preliminary data.</text>
</comment>
<evidence type="ECO:0000313" key="2">
    <source>
        <dbReference type="EMBL" id="OLP89261.1"/>
    </source>
</evidence>
<dbReference type="EMBL" id="LSRX01000770">
    <property type="protein sequence ID" value="OLP89261.1"/>
    <property type="molecule type" value="Genomic_DNA"/>
</dbReference>
<name>A0A1Q9D254_SYMMI</name>
<evidence type="ECO:0000256" key="1">
    <source>
        <dbReference type="SAM" id="MobiDB-lite"/>
    </source>
</evidence>
<feature type="region of interest" description="Disordered" evidence="1">
    <location>
        <begin position="1"/>
        <end position="115"/>
    </location>
</feature>
<proteinExistence type="predicted"/>
<feature type="compositionally biased region" description="Low complexity" evidence="1">
    <location>
        <begin position="101"/>
        <end position="115"/>
    </location>
</feature>